<sequence length="591" mass="66281">MADSAHRLPLTLVTSGYRDSVSAGMTEEKPRKKAFYLVRIKPMNNKEHANNNNVSFTIHCQIGKEIKHICSNCSRGNEAHDAEEVERLAAMRSESLVPGTHTPPIRRRSKFATLGRLFKPWKWRKKKSEKFKQTSAACVGAPKDPDIDTDLKTLIEQINRNDAALKDQNKRWRRERGATRTGANRVGTAAPKVGAGKRGPTVSRARGRSPAVSRARGRSNKQGGEALERKISMRQSREELIKRGVLKEIFEKDGEIPVTNEDRELEKGQSLIPIPQMLECEAGDHTYEMIPNTQCMDGTGISFHLPHSPTSQHRNRRDELRETPYLFKCECDESKGFRSVIQPPDISEDFQTSLEAGVFPQDPSVKPVLVLPPKKSVAFTGDHQDTPVKKTSFLKQPPALPPKPLSRIPNHITGQPIKLPCMPGKQSPSLPPKKVMICVPPWGMDPTFNSYSQMCSQQSLAQHHHSILPSQLAAHQHQLQYGGPIPIHQPVAPSRVIEELNKTLALTMQRLERFNSINTSTQYYSSGLHAVQGSIVDGKQVPTVVIECDDDKENVPNESDYEDLPSMYRDEQDEDEDDDDDDAFFTSTNLF</sequence>
<evidence type="ECO:0000256" key="13">
    <source>
        <dbReference type="SAM" id="MobiDB-lite"/>
    </source>
</evidence>
<name>A0ABS2Y1G6_POLSP</name>
<gene>
    <name evidence="14" type="primary">Phactr1_0</name>
    <name evidence="14" type="ORF">GTO93_0006763</name>
</gene>
<dbReference type="Proteomes" id="UP001166093">
    <property type="component" value="Unassembled WGS sequence"/>
</dbReference>
<keyword evidence="15" id="KW-1185">Reference proteome</keyword>
<feature type="compositionally biased region" description="Acidic residues" evidence="13">
    <location>
        <begin position="571"/>
        <end position="583"/>
    </location>
</feature>
<evidence type="ECO:0000256" key="2">
    <source>
        <dbReference type="ARBA" id="ARBA00004496"/>
    </source>
</evidence>
<dbReference type="InterPro" id="IPR004018">
    <property type="entry name" value="RPEL_repeat"/>
</dbReference>
<feature type="region of interest" description="Disordered" evidence="13">
    <location>
        <begin position="172"/>
        <end position="229"/>
    </location>
</feature>
<comment type="caution">
    <text evidence="14">The sequence shown here is derived from an EMBL/GenBank/DDBJ whole genome shotgun (WGS) entry which is preliminary data.</text>
</comment>
<evidence type="ECO:0000256" key="6">
    <source>
        <dbReference type="ARBA" id="ARBA00023018"/>
    </source>
</evidence>
<accession>A0ABS2Y1G6</accession>
<keyword evidence="7 12" id="KW-0009">Actin-binding</keyword>
<feature type="non-terminal residue" evidence="14">
    <location>
        <position position="591"/>
    </location>
</feature>
<dbReference type="PROSITE" id="PS51073">
    <property type="entry name" value="RPEL"/>
    <property type="match status" value="1"/>
</dbReference>
<evidence type="ECO:0000313" key="15">
    <source>
        <dbReference type="Proteomes" id="UP001166093"/>
    </source>
</evidence>
<keyword evidence="4" id="KW-0963">Cytoplasm</keyword>
<evidence type="ECO:0000256" key="9">
    <source>
        <dbReference type="ARBA" id="ARBA00023272"/>
    </source>
</evidence>
<feature type="region of interest" description="Disordered" evidence="13">
    <location>
        <begin position="550"/>
        <end position="591"/>
    </location>
</feature>
<evidence type="ECO:0000256" key="4">
    <source>
        <dbReference type="ARBA" id="ARBA00022490"/>
    </source>
</evidence>
<dbReference type="PANTHER" id="PTHR12751">
    <property type="entry name" value="PHOSPHATASE AND ACTIN REGULATOR PHACTR"/>
    <property type="match status" value="1"/>
</dbReference>
<organism evidence="14 15">
    <name type="scientific">Polyodon spathula</name>
    <name type="common">North American paddlefish</name>
    <name type="synonym">Squalus spathula</name>
    <dbReference type="NCBI Taxonomy" id="7913"/>
    <lineage>
        <taxon>Eukaryota</taxon>
        <taxon>Metazoa</taxon>
        <taxon>Chordata</taxon>
        <taxon>Craniata</taxon>
        <taxon>Vertebrata</taxon>
        <taxon>Euteleostomi</taxon>
        <taxon>Actinopterygii</taxon>
        <taxon>Chondrostei</taxon>
        <taxon>Acipenseriformes</taxon>
        <taxon>Polyodontidae</taxon>
        <taxon>Polyodon</taxon>
    </lineage>
</organism>
<reference evidence="14" key="1">
    <citation type="journal article" date="2021" name="Cell">
        <title>Tracing the genetic footprints of vertebrate landing in non-teleost ray-finned fishes.</title>
        <authorList>
            <person name="Bi X."/>
            <person name="Wang K."/>
            <person name="Yang L."/>
            <person name="Pan H."/>
            <person name="Jiang H."/>
            <person name="Wei Q."/>
            <person name="Fang M."/>
            <person name="Yu H."/>
            <person name="Zhu C."/>
            <person name="Cai Y."/>
            <person name="He Y."/>
            <person name="Gan X."/>
            <person name="Zeng H."/>
            <person name="Yu D."/>
            <person name="Zhu Y."/>
            <person name="Jiang H."/>
            <person name="Qiu Q."/>
            <person name="Yang H."/>
            <person name="Zhang Y.E."/>
            <person name="Wang W."/>
            <person name="Zhu M."/>
            <person name="He S."/>
            <person name="Zhang G."/>
        </authorList>
    </citation>
    <scope>NUCLEOTIDE SEQUENCE</scope>
    <source>
        <strain evidence="14">Pddl_001</strain>
    </source>
</reference>
<evidence type="ECO:0000256" key="3">
    <source>
        <dbReference type="ARBA" id="ARBA00009795"/>
    </source>
</evidence>
<evidence type="ECO:0000313" key="14">
    <source>
        <dbReference type="EMBL" id="MBN3280330.1"/>
    </source>
</evidence>
<evidence type="ECO:0000256" key="7">
    <source>
        <dbReference type="ARBA" id="ARBA00023203"/>
    </source>
</evidence>
<evidence type="ECO:0000256" key="12">
    <source>
        <dbReference type="RuleBase" id="RU301113"/>
    </source>
</evidence>
<evidence type="ECO:0000256" key="11">
    <source>
        <dbReference type="PROSITE-ProRule" id="PRU00401"/>
    </source>
</evidence>
<evidence type="ECO:0000256" key="8">
    <source>
        <dbReference type="ARBA" id="ARBA00023242"/>
    </source>
</evidence>
<keyword evidence="6" id="KW-0770">Synapse</keyword>
<evidence type="ECO:0000256" key="1">
    <source>
        <dbReference type="ARBA" id="ARBA00004123"/>
    </source>
</evidence>
<proteinExistence type="inferred from homology"/>
<comment type="subunit">
    <text evidence="12">Binds PPP1CA and actin.</text>
</comment>
<keyword evidence="8" id="KW-0539">Nucleus</keyword>
<comment type="similarity">
    <text evidence="3 12">Belongs to the phosphatase and actin regulator family.</text>
</comment>
<evidence type="ECO:0000256" key="10">
    <source>
        <dbReference type="ARBA" id="ARBA00034103"/>
    </source>
</evidence>
<dbReference type="Pfam" id="PF02755">
    <property type="entry name" value="RPEL"/>
    <property type="match status" value="1"/>
</dbReference>
<feature type="non-terminal residue" evidence="14">
    <location>
        <position position="1"/>
    </location>
</feature>
<keyword evidence="9" id="KW-0650">Protein phosphatase inhibitor</keyword>
<protein>
    <recommendedName>
        <fullName evidence="12">Phosphatase and actin regulator</fullName>
    </recommendedName>
</protein>
<keyword evidence="5 12" id="KW-0677">Repeat</keyword>
<feature type="region of interest" description="Disordered" evidence="13">
    <location>
        <begin position="380"/>
        <end position="408"/>
    </location>
</feature>
<dbReference type="SMART" id="SM00707">
    <property type="entry name" value="RPEL"/>
    <property type="match status" value="1"/>
</dbReference>
<comment type="subcellular location">
    <subcellularLocation>
        <location evidence="2">Cytoplasm</location>
    </subcellularLocation>
    <subcellularLocation>
        <location evidence="1">Nucleus</location>
    </subcellularLocation>
    <subcellularLocation>
        <location evidence="10">Synapse</location>
    </subcellularLocation>
</comment>
<dbReference type="PANTHER" id="PTHR12751:SF6">
    <property type="entry name" value="PHOSPHATASE AND ACTIN REGULATOR 1"/>
    <property type="match status" value="1"/>
</dbReference>
<feature type="repeat" description="RPEL" evidence="11">
    <location>
        <begin position="225"/>
        <end position="250"/>
    </location>
</feature>
<evidence type="ECO:0000256" key="5">
    <source>
        <dbReference type="ARBA" id="ARBA00022737"/>
    </source>
</evidence>
<dbReference type="EMBL" id="JAAWVQ010097825">
    <property type="protein sequence ID" value="MBN3280330.1"/>
    <property type="molecule type" value="Genomic_DNA"/>
</dbReference>